<dbReference type="InterPro" id="IPR027304">
    <property type="entry name" value="Trigger_fact/SurA_dom_sf"/>
</dbReference>
<dbReference type="PANTHER" id="PTHR30560">
    <property type="entry name" value="TRIGGER FACTOR CHAPERONE AND PEPTIDYL-PROLYL CIS/TRANS ISOMERASE"/>
    <property type="match status" value="1"/>
</dbReference>
<keyword evidence="3" id="KW-1185">Reference proteome</keyword>
<dbReference type="PANTHER" id="PTHR30560:SF3">
    <property type="entry name" value="TRIGGER FACTOR-LIKE PROTEIN TIG, CHLOROPLASTIC"/>
    <property type="match status" value="1"/>
</dbReference>
<dbReference type="InterPro" id="IPR037041">
    <property type="entry name" value="Trigger_fac_C_sf"/>
</dbReference>
<feature type="domain" description="Trigger factor ribosome-binding bacterial" evidence="1">
    <location>
        <begin position="1"/>
        <end position="145"/>
    </location>
</feature>
<sequence length="440" mass="50881">MNITREDKDQLNSVVKINIEKNDYSPKVEKILKDYRKTANIPGFRKGMVPMGMIKKQYGQAVRVDEVNKILEDSLTKYLTEENLDILGNPLPKAQDNIDWEADDLVFEFELGLAPKFEVTLDDAGPVTYYNISADEEMIDNQLKTIQRQYGKLVTQDEVKEGFTVLGTFHNEEEGIENEATFKVEDIDGKTNKKELLGAKVGDQVTLKSNKLFKDDETLARHLGIQEEKAKDLKVELSFTIKEINEQVLAELNQELFDKAFEKGEVTSEKEAREKIAEQSKDTFKQQGDQQFFNDVTEHLIEKADMELPAEFLTKWLQTQGEKAMTPEEAIAEYGKSEKGIKYQLIEAKLAKENDIKVEVEDVKEVAKEKIRMQMRQFGQMDFPEDQMDGIVQNLMSNQEQVRQFSEEVMVQKLLQLYKEKMKVEEKDVTYKEFVDTIYK</sequence>
<evidence type="ECO:0000313" key="2">
    <source>
        <dbReference type="EMBL" id="SDG78229.1"/>
    </source>
</evidence>
<dbReference type="SUPFAM" id="SSF102735">
    <property type="entry name" value="Trigger factor ribosome-binding domain"/>
    <property type="match status" value="1"/>
</dbReference>
<evidence type="ECO:0000313" key="3">
    <source>
        <dbReference type="Proteomes" id="UP000199296"/>
    </source>
</evidence>
<dbReference type="NCBIfam" id="TIGR00115">
    <property type="entry name" value="tig"/>
    <property type="match status" value="1"/>
</dbReference>
<dbReference type="Gene3D" id="1.10.3120.10">
    <property type="entry name" value="Trigger factor, C-terminal domain"/>
    <property type="match status" value="1"/>
</dbReference>
<gene>
    <name evidence="2" type="ORF">SAMN04488027_10737</name>
</gene>
<dbReference type="AlphaFoldDB" id="A0A1G7X217"/>
<dbReference type="GO" id="GO:0044183">
    <property type="term" value="F:protein folding chaperone"/>
    <property type="evidence" value="ECO:0007669"/>
    <property type="project" value="TreeGrafter"/>
</dbReference>
<dbReference type="Proteomes" id="UP000199296">
    <property type="component" value="Unassembled WGS sequence"/>
</dbReference>
<dbReference type="InterPro" id="IPR008881">
    <property type="entry name" value="Trigger_fac_ribosome-bd_bac"/>
</dbReference>
<dbReference type="GO" id="GO:0043022">
    <property type="term" value="F:ribosome binding"/>
    <property type="evidence" value="ECO:0007669"/>
    <property type="project" value="TreeGrafter"/>
</dbReference>
<dbReference type="SUPFAM" id="SSF109998">
    <property type="entry name" value="Triger factor/SurA peptide-binding domain-like"/>
    <property type="match status" value="1"/>
</dbReference>
<protein>
    <submittedName>
        <fullName evidence="2">Trigger factor</fullName>
    </submittedName>
</protein>
<name>A0A1G7X217_9FLAO</name>
<reference evidence="2 3" key="1">
    <citation type="submission" date="2016-10" db="EMBL/GenBank/DDBJ databases">
        <authorList>
            <person name="de Groot N.N."/>
        </authorList>
    </citation>
    <scope>NUCLEOTIDE SEQUENCE [LARGE SCALE GENOMIC DNA]</scope>
    <source>
        <strain evidence="2 3">DSM 19803</strain>
    </source>
</reference>
<dbReference type="GO" id="GO:0051083">
    <property type="term" value="P:'de novo' cotranslational protein folding"/>
    <property type="evidence" value="ECO:0007669"/>
    <property type="project" value="TreeGrafter"/>
</dbReference>
<dbReference type="Pfam" id="PF05697">
    <property type="entry name" value="Trigger_N"/>
    <property type="match status" value="1"/>
</dbReference>
<dbReference type="GO" id="GO:0003755">
    <property type="term" value="F:peptidyl-prolyl cis-trans isomerase activity"/>
    <property type="evidence" value="ECO:0007669"/>
    <property type="project" value="TreeGrafter"/>
</dbReference>
<dbReference type="GO" id="GO:0015031">
    <property type="term" value="P:protein transport"/>
    <property type="evidence" value="ECO:0007669"/>
    <property type="project" value="InterPro"/>
</dbReference>
<proteinExistence type="predicted"/>
<dbReference type="GO" id="GO:0043335">
    <property type="term" value="P:protein unfolding"/>
    <property type="evidence" value="ECO:0007669"/>
    <property type="project" value="TreeGrafter"/>
</dbReference>
<dbReference type="Gene3D" id="3.30.70.1050">
    <property type="entry name" value="Trigger factor ribosome-binding domain"/>
    <property type="match status" value="1"/>
</dbReference>
<dbReference type="PIRSF" id="PIRSF003095">
    <property type="entry name" value="Trigger_factor"/>
    <property type="match status" value="1"/>
</dbReference>
<dbReference type="InterPro" id="IPR036611">
    <property type="entry name" value="Trigger_fac_ribosome-bd_sf"/>
</dbReference>
<evidence type="ECO:0000259" key="1">
    <source>
        <dbReference type="Pfam" id="PF05697"/>
    </source>
</evidence>
<dbReference type="OrthoDB" id="9767721at2"/>
<organism evidence="2 3">
    <name type="scientific">Psychroflexus sediminis</name>
    <dbReference type="NCBI Taxonomy" id="470826"/>
    <lineage>
        <taxon>Bacteria</taxon>
        <taxon>Pseudomonadati</taxon>
        <taxon>Bacteroidota</taxon>
        <taxon>Flavobacteriia</taxon>
        <taxon>Flavobacteriales</taxon>
        <taxon>Flavobacteriaceae</taxon>
        <taxon>Psychroflexus</taxon>
    </lineage>
</organism>
<dbReference type="EMBL" id="FNCW01000007">
    <property type="protein sequence ID" value="SDG78229.1"/>
    <property type="molecule type" value="Genomic_DNA"/>
</dbReference>
<dbReference type="STRING" id="470826.SAMN04488027_10737"/>
<dbReference type="RefSeq" id="WP_093367968.1">
    <property type="nucleotide sequence ID" value="NZ_FNCW01000007.1"/>
</dbReference>
<accession>A0A1G7X217</accession>
<dbReference type="InterPro" id="IPR005215">
    <property type="entry name" value="Trig_fac"/>
</dbReference>